<dbReference type="EMBL" id="JANAKD010000869">
    <property type="protein sequence ID" value="KAJ3486958.1"/>
    <property type="molecule type" value="Genomic_DNA"/>
</dbReference>
<sequence>MPSVFDDLSQPEPGPSFNFPFARSATSATSSFDDPFDQQRSVFDEPHQSGPALGFANPFEHLDETGASGCGVPLHRRLLSKPAHEQLDCPLFKTFSSEIRVLIFSFALADYEDPDEDKQARKAKAALRRTLNRLKREHEAAAIKIFSLRVFSPMITLELCVPDFLEHFPDLYFRQLFIIIRHTDFWWWQDDAPLRFDGDWIPRVCRALPTTVREVIIEMETLKRKSGQLDDIANQMAQRWHFRTRDGKALFADCTPNSRQVSSWQGSSCRYSRRWIRDEVSKLTLEYHVVTVRFKPKHVVEQSGGKISEEALKAAEVKEFVSYPRMDLHLPEAKPMEWNNPCIRYKMRSPRNRRPRLEAIPELE</sequence>
<proteinExistence type="predicted"/>
<name>A0ACC1QPF2_9HYPO</name>
<evidence type="ECO:0000313" key="2">
    <source>
        <dbReference type="Proteomes" id="UP001148737"/>
    </source>
</evidence>
<accession>A0ACC1QPF2</accession>
<comment type="caution">
    <text evidence="1">The sequence shown here is derived from an EMBL/GenBank/DDBJ whole genome shotgun (WGS) entry which is preliminary data.</text>
</comment>
<keyword evidence="2" id="KW-1185">Reference proteome</keyword>
<protein>
    <submittedName>
        <fullName evidence="1">Uncharacterized protein</fullName>
    </submittedName>
</protein>
<evidence type="ECO:0000313" key="1">
    <source>
        <dbReference type="EMBL" id="KAJ3486958.1"/>
    </source>
</evidence>
<dbReference type="Proteomes" id="UP001148737">
    <property type="component" value="Unassembled WGS sequence"/>
</dbReference>
<organism evidence="1 2">
    <name type="scientific">Lecanicillium saksenae</name>
    <dbReference type="NCBI Taxonomy" id="468837"/>
    <lineage>
        <taxon>Eukaryota</taxon>
        <taxon>Fungi</taxon>
        <taxon>Dikarya</taxon>
        <taxon>Ascomycota</taxon>
        <taxon>Pezizomycotina</taxon>
        <taxon>Sordariomycetes</taxon>
        <taxon>Hypocreomycetidae</taxon>
        <taxon>Hypocreales</taxon>
        <taxon>Cordycipitaceae</taxon>
        <taxon>Lecanicillium</taxon>
    </lineage>
</organism>
<gene>
    <name evidence="1" type="ORF">NLG97_g6511</name>
</gene>
<reference evidence="1" key="1">
    <citation type="submission" date="2022-07" db="EMBL/GenBank/DDBJ databases">
        <title>Genome Sequence of Lecanicillium saksenae.</title>
        <authorList>
            <person name="Buettner E."/>
        </authorList>
    </citation>
    <scope>NUCLEOTIDE SEQUENCE</scope>
    <source>
        <strain evidence="1">VT-O1</strain>
    </source>
</reference>